<dbReference type="Proteomes" id="UP001054945">
    <property type="component" value="Unassembled WGS sequence"/>
</dbReference>
<feature type="non-terminal residue" evidence="1">
    <location>
        <position position="1"/>
    </location>
</feature>
<evidence type="ECO:0000313" key="2">
    <source>
        <dbReference type="Proteomes" id="UP001054945"/>
    </source>
</evidence>
<sequence length="63" mass="7480">LERAKEDEEDDENFKKPYFAEGTLPHHSFYMISRPLELYKEQPNLSTWVETSTTSREAAEWNS</sequence>
<reference evidence="1 2" key="1">
    <citation type="submission" date="2021-06" db="EMBL/GenBank/DDBJ databases">
        <title>Caerostris extrusa draft genome.</title>
        <authorList>
            <person name="Kono N."/>
            <person name="Arakawa K."/>
        </authorList>
    </citation>
    <scope>NUCLEOTIDE SEQUENCE [LARGE SCALE GENOMIC DNA]</scope>
</reference>
<organism evidence="1 2">
    <name type="scientific">Caerostris extrusa</name>
    <name type="common">Bark spider</name>
    <name type="synonym">Caerostris bankana</name>
    <dbReference type="NCBI Taxonomy" id="172846"/>
    <lineage>
        <taxon>Eukaryota</taxon>
        <taxon>Metazoa</taxon>
        <taxon>Ecdysozoa</taxon>
        <taxon>Arthropoda</taxon>
        <taxon>Chelicerata</taxon>
        <taxon>Arachnida</taxon>
        <taxon>Araneae</taxon>
        <taxon>Araneomorphae</taxon>
        <taxon>Entelegynae</taxon>
        <taxon>Araneoidea</taxon>
        <taxon>Araneidae</taxon>
        <taxon>Caerostris</taxon>
    </lineage>
</organism>
<dbReference type="EMBL" id="BPLR01008232">
    <property type="protein sequence ID" value="GIY23080.1"/>
    <property type="molecule type" value="Genomic_DNA"/>
</dbReference>
<dbReference type="AlphaFoldDB" id="A0AAV4RNS0"/>
<accession>A0AAV4RNS0</accession>
<gene>
    <name evidence="1" type="ORF">CEXT_50971</name>
</gene>
<evidence type="ECO:0000313" key="1">
    <source>
        <dbReference type="EMBL" id="GIY23080.1"/>
    </source>
</evidence>
<proteinExistence type="predicted"/>
<comment type="caution">
    <text evidence="1">The sequence shown here is derived from an EMBL/GenBank/DDBJ whole genome shotgun (WGS) entry which is preliminary data.</text>
</comment>
<protein>
    <submittedName>
        <fullName evidence="1">Uncharacterized protein</fullName>
    </submittedName>
</protein>
<keyword evidence="2" id="KW-1185">Reference proteome</keyword>
<name>A0AAV4RNS0_CAEEX</name>